<keyword evidence="12" id="KW-0325">Glycoprotein</keyword>
<dbReference type="FunFam" id="2.20.100.10:FF:000008">
    <property type="entry name" value="Unc-5 netrin receptor C"/>
    <property type="match status" value="1"/>
</dbReference>
<evidence type="ECO:0000259" key="16">
    <source>
        <dbReference type="PROSITE" id="PS50835"/>
    </source>
</evidence>
<dbReference type="InterPro" id="IPR037936">
    <property type="entry name" value="UNC5A-D"/>
</dbReference>
<dbReference type="SMART" id="SM00005">
    <property type="entry name" value="DEATH"/>
    <property type="match status" value="1"/>
</dbReference>
<gene>
    <name evidence="19" type="primary">UNC5A</name>
</gene>
<dbReference type="Pfam" id="PF17217">
    <property type="entry name" value="UPA"/>
    <property type="match status" value="1"/>
</dbReference>
<evidence type="ECO:0000313" key="18">
    <source>
        <dbReference type="Proteomes" id="UP000261680"/>
    </source>
</evidence>
<organism evidence="18 19">
    <name type="scientific">Ursus maritimus</name>
    <name type="common">Polar bear</name>
    <name type="synonym">Thalarctos maritimus</name>
    <dbReference type="NCBI Taxonomy" id="29073"/>
    <lineage>
        <taxon>Eukaryota</taxon>
        <taxon>Metazoa</taxon>
        <taxon>Chordata</taxon>
        <taxon>Craniata</taxon>
        <taxon>Vertebrata</taxon>
        <taxon>Euteleostomi</taxon>
        <taxon>Mammalia</taxon>
        <taxon>Eutheria</taxon>
        <taxon>Laurasiatheria</taxon>
        <taxon>Carnivora</taxon>
        <taxon>Caniformia</taxon>
        <taxon>Ursidae</taxon>
        <taxon>Ursus</taxon>
    </lineage>
</organism>
<dbReference type="Gene3D" id="2.20.100.10">
    <property type="entry name" value="Thrombospondin type-1 (TSP1) repeat"/>
    <property type="match status" value="2"/>
</dbReference>
<comment type="function">
    <text evidence="14">Receptor for netrin required for axon guidance. Mediates axon repulsion of neuronal growth cones in the developing nervous system upon ligand binding.</text>
</comment>
<dbReference type="InterPro" id="IPR013783">
    <property type="entry name" value="Ig-like_fold"/>
</dbReference>
<evidence type="ECO:0000256" key="4">
    <source>
        <dbReference type="ARBA" id="ARBA00022692"/>
    </source>
</evidence>
<dbReference type="FunFam" id="2.60.220.30:FF:000003">
    <property type="entry name" value="Unc-5 netrin receptor C"/>
    <property type="match status" value="1"/>
</dbReference>
<dbReference type="SMART" id="SM00218">
    <property type="entry name" value="ZU5"/>
    <property type="match status" value="1"/>
</dbReference>
<keyword evidence="3 14" id="KW-0217">Developmental protein</keyword>
<dbReference type="InterPro" id="IPR007110">
    <property type="entry name" value="Ig-like_dom"/>
</dbReference>
<dbReference type="GO" id="GO:0033564">
    <property type="term" value="P:anterior/posterior axon guidance"/>
    <property type="evidence" value="ECO:0007669"/>
    <property type="project" value="TreeGrafter"/>
</dbReference>
<dbReference type="AlphaFoldDB" id="A0A8M1FT47"/>
<evidence type="ECO:0000256" key="6">
    <source>
        <dbReference type="ARBA" id="ARBA00022729"/>
    </source>
</evidence>
<dbReference type="InterPro" id="IPR033772">
    <property type="entry name" value="UPA"/>
</dbReference>
<dbReference type="PROSITE" id="PS50835">
    <property type="entry name" value="IG_LIKE"/>
    <property type="match status" value="1"/>
</dbReference>
<feature type="transmembrane region" description="Helical" evidence="14">
    <location>
        <begin position="279"/>
        <end position="303"/>
    </location>
</feature>
<keyword evidence="5" id="KW-0053">Apoptosis</keyword>
<dbReference type="InterPro" id="IPR057755">
    <property type="entry name" value="UNC5A-D-like_N"/>
</dbReference>
<dbReference type="SMART" id="SM00209">
    <property type="entry name" value="TSP1"/>
    <property type="match status" value="2"/>
</dbReference>
<feature type="domain" description="ZU5" evidence="17">
    <location>
        <begin position="567"/>
        <end position="713"/>
    </location>
</feature>
<keyword evidence="7" id="KW-0677">Repeat</keyword>
<evidence type="ECO:0000256" key="10">
    <source>
        <dbReference type="ARBA" id="ARBA00023157"/>
    </source>
</evidence>
<evidence type="ECO:0000256" key="14">
    <source>
        <dbReference type="RuleBase" id="RU367033"/>
    </source>
</evidence>
<dbReference type="GO" id="GO:0005042">
    <property type="term" value="F:netrin receptor activity"/>
    <property type="evidence" value="ECO:0007669"/>
    <property type="project" value="UniProtKB-UniRule"/>
</dbReference>
<evidence type="ECO:0000256" key="11">
    <source>
        <dbReference type="ARBA" id="ARBA00023170"/>
    </source>
</evidence>
<dbReference type="GO" id="GO:0005886">
    <property type="term" value="C:plasma membrane"/>
    <property type="evidence" value="ECO:0007669"/>
    <property type="project" value="UniProtKB-SubCell"/>
</dbReference>
<dbReference type="InterPro" id="IPR013098">
    <property type="entry name" value="Ig_I-set"/>
</dbReference>
<sequence length="971" mass="106293">MRHGTTRTLATHPSCPPGLPAMEVRINVSRQQVEKVFGLEEYWCQCVAWSSSGTTKSQKAYIRIAYLRKNFEQEPLAKEVSLEQGIVLPCRPPEGIPPAEVEWLRNEDLVDPSLDPNVYITREHSLVVRQARLADTANYTCVAKNIVARRRSASAAVIVYVNGGWSTWTEWSVCSASCGRGWQKRSRSCTNPAPLNGGAFCEGQNVQKTACATLCPVDGSWSPWSKWSACGLDCTHWRSRECSDPAPRNGGEECRGTDLDTRNCTSDLCVHTASGPEDVALYVGLIAVAVCLLLLLLVLILVYCRKKEGLDSDVADSSILTSGFQPVSIKPSKAGGVPPRSPHSCRAPTPRAAQQVTSVTSPESVFTLADNPHLLTIQPDLSTTTTTCQGSLCPRQDGPSPKFQLANGHLLSPLGGGRHTLHHSSPTSEAEDFVSRLSTQNYFRSLPRGTSNMTYGTFNFLGGRLMIPNTGGKDPRVPWGALRGKTSLCVPPRGGWDSSDVLSGLLSLTPSAEPGQQGKGREFWRESKSTRTWISATVTSTGGRYREASQSWLALVSPQREAPVGAGRVGVWCLCRPGEAQPPSRFVTGISLLIPPDAIPRGKIYEVYLTLHKPEDVRLPLAGCQTLLSPIVSCGPPGVLLTRPVILAMDHCGEPCPESWSLRLKKQSCEGSWEDVLHLGEEAPSHLYYCQLEAGACYVFTEQLGRFALVGEALSVAATKRLKLLLFAPVACTSLEYNIRVYCLHDTHDALKEVVQLEKQLGGQLIQEPRVLHFKDSYHNLRLSIHDVPSSLWKSKLLVSYQEIPFYHIWNGTQQCLHRTFTLERVSPSTSDLACKVWVWQVEGDGQSFNINFNITKDTRFAELLALESEGGVPALVGPSAFKIPFLIRQKIITSLDPPCSRGADWRTLAQKLHLDSHLSFFASKPSPTAMILNLWEARHFPNGNLSQLAAAVAGLGQPDAGLFTVSEAEC</sequence>
<dbReference type="Proteomes" id="UP000261680">
    <property type="component" value="Unplaced"/>
</dbReference>
<keyword evidence="4 14" id="KW-0812">Transmembrane</keyword>
<evidence type="ECO:0000256" key="7">
    <source>
        <dbReference type="ARBA" id="ARBA00022737"/>
    </source>
</evidence>
<dbReference type="Pfam" id="PF25609">
    <property type="entry name" value="Unc5_NetrinR_N"/>
    <property type="match status" value="1"/>
</dbReference>
<dbReference type="InterPro" id="IPR042155">
    <property type="entry name" value="Death_UNC5A"/>
</dbReference>
<evidence type="ECO:0000256" key="15">
    <source>
        <dbReference type="SAM" id="MobiDB-lite"/>
    </source>
</evidence>
<dbReference type="GeneID" id="103664761"/>
<dbReference type="FunFam" id="2.60.40.10:FF:000039">
    <property type="entry name" value="Unc-5 netrin receptor C"/>
    <property type="match status" value="1"/>
</dbReference>
<dbReference type="SUPFAM" id="SSF82895">
    <property type="entry name" value="TSP-1 type 1 repeat"/>
    <property type="match status" value="2"/>
</dbReference>
<dbReference type="Gene3D" id="2.60.40.10">
    <property type="entry name" value="Immunoglobulins"/>
    <property type="match status" value="2"/>
</dbReference>
<dbReference type="KEGG" id="umr:103664761"/>
<dbReference type="CDD" id="cd08800">
    <property type="entry name" value="Death_UNC5A"/>
    <property type="match status" value="1"/>
</dbReference>
<protein>
    <recommendedName>
        <fullName evidence="14">Netrin receptor UNC5</fullName>
    </recommendedName>
</protein>
<keyword evidence="9 14" id="KW-0472">Membrane</keyword>
<dbReference type="InterPro" id="IPR000884">
    <property type="entry name" value="TSP1_rpt"/>
</dbReference>
<dbReference type="InterPro" id="IPR000906">
    <property type="entry name" value="ZU5_dom"/>
</dbReference>
<evidence type="ECO:0000256" key="1">
    <source>
        <dbReference type="ARBA" id="ARBA00004479"/>
    </source>
</evidence>
<dbReference type="InterPro" id="IPR003599">
    <property type="entry name" value="Ig_sub"/>
</dbReference>
<dbReference type="Gene3D" id="1.10.533.10">
    <property type="entry name" value="Death Domain, Fas"/>
    <property type="match status" value="1"/>
</dbReference>
<evidence type="ECO:0000256" key="13">
    <source>
        <dbReference type="ARBA" id="ARBA00023319"/>
    </source>
</evidence>
<keyword evidence="13 14" id="KW-0393">Immunoglobulin domain</keyword>
<feature type="domain" description="Ig-like" evidence="16">
    <location>
        <begin position="75"/>
        <end position="154"/>
    </location>
</feature>
<dbReference type="SUPFAM" id="SSF47986">
    <property type="entry name" value="DEATH domain"/>
    <property type="match status" value="1"/>
</dbReference>
<evidence type="ECO:0000256" key="8">
    <source>
        <dbReference type="ARBA" id="ARBA00022989"/>
    </source>
</evidence>
<dbReference type="PANTHER" id="PTHR12582">
    <property type="entry name" value="NETRIN RECEPTOR UNC5"/>
    <property type="match status" value="1"/>
</dbReference>
<dbReference type="PROSITE" id="PS51145">
    <property type="entry name" value="ZU5"/>
    <property type="match status" value="1"/>
</dbReference>
<comment type="similarity">
    <text evidence="2 14">Belongs to the unc-5 family.</text>
</comment>
<dbReference type="GO" id="GO:0006915">
    <property type="term" value="P:apoptotic process"/>
    <property type="evidence" value="ECO:0007669"/>
    <property type="project" value="UniProtKB-KW"/>
</dbReference>
<evidence type="ECO:0000256" key="9">
    <source>
        <dbReference type="ARBA" id="ARBA00023136"/>
    </source>
</evidence>
<dbReference type="RefSeq" id="XP_040486543.1">
    <property type="nucleotide sequence ID" value="XM_040630609.1"/>
</dbReference>
<feature type="region of interest" description="Disordered" evidence="15">
    <location>
        <begin position="330"/>
        <end position="351"/>
    </location>
</feature>
<evidence type="ECO:0000256" key="5">
    <source>
        <dbReference type="ARBA" id="ARBA00022703"/>
    </source>
</evidence>
<keyword evidence="6" id="KW-0732">Signal</keyword>
<keyword evidence="8 14" id="KW-1133">Transmembrane helix</keyword>
<evidence type="ECO:0000259" key="17">
    <source>
        <dbReference type="PROSITE" id="PS51145"/>
    </source>
</evidence>
<dbReference type="Gene3D" id="2.60.220.30">
    <property type="match status" value="1"/>
</dbReference>
<dbReference type="CTD" id="90249"/>
<dbReference type="PROSITE" id="PS50092">
    <property type="entry name" value="TSP1"/>
    <property type="match status" value="2"/>
</dbReference>
<name>A0A8M1FT47_URSMA</name>
<dbReference type="Pfam" id="PF00791">
    <property type="entry name" value="ZU5"/>
    <property type="match status" value="1"/>
</dbReference>
<dbReference type="Pfam" id="PF00531">
    <property type="entry name" value="Death"/>
    <property type="match status" value="1"/>
</dbReference>
<dbReference type="PRINTS" id="PR01705">
    <property type="entry name" value="TSP1REPEAT"/>
</dbReference>
<dbReference type="SUPFAM" id="SSF48726">
    <property type="entry name" value="Immunoglobulin"/>
    <property type="match status" value="1"/>
</dbReference>
<evidence type="ECO:0000256" key="3">
    <source>
        <dbReference type="ARBA" id="ARBA00022473"/>
    </source>
</evidence>
<dbReference type="SMART" id="SM00409">
    <property type="entry name" value="IG"/>
    <property type="match status" value="1"/>
</dbReference>
<evidence type="ECO:0000256" key="12">
    <source>
        <dbReference type="ARBA" id="ARBA00023180"/>
    </source>
</evidence>
<accession>A0A8M1FT47</accession>
<dbReference type="InterPro" id="IPR011029">
    <property type="entry name" value="DEATH-like_dom_sf"/>
</dbReference>
<keyword evidence="18" id="KW-1185">Reference proteome</keyword>
<dbReference type="Pfam" id="PF07679">
    <property type="entry name" value="I-set"/>
    <property type="match status" value="1"/>
</dbReference>
<dbReference type="Pfam" id="PF00090">
    <property type="entry name" value="TSP_1"/>
    <property type="match status" value="2"/>
</dbReference>
<dbReference type="InterPro" id="IPR000488">
    <property type="entry name" value="Death_dom"/>
</dbReference>
<dbReference type="OrthoDB" id="5973910at2759"/>
<dbReference type="FunFam" id="2.20.100.10:FF:000002">
    <property type="entry name" value="Unc-5 netrin receptor C"/>
    <property type="match status" value="1"/>
</dbReference>
<evidence type="ECO:0000256" key="2">
    <source>
        <dbReference type="ARBA" id="ARBA00009844"/>
    </source>
</evidence>
<dbReference type="FunFam" id="2.60.40.10:FF:002340">
    <property type="entry name" value="Unc-5 netrin receptor A"/>
    <property type="match status" value="1"/>
</dbReference>
<dbReference type="PANTHER" id="PTHR12582:SF4">
    <property type="entry name" value="NETRIN RECEPTOR UNC5A"/>
    <property type="match status" value="1"/>
</dbReference>
<comment type="subcellular location">
    <subcellularLocation>
        <location evidence="14">Cell membrane</location>
        <topology evidence="14">Single-pass type I membrane protein</topology>
    </subcellularLocation>
    <subcellularLocation>
        <location evidence="1">Membrane</location>
        <topology evidence="1">Single-pass type I membrane protein</topology>
    </subcellularLocation>
</comment>
<dbReference type="InterPro" id="IPR036179">
    <property type="entry name" value="Ig-like_dom_sf"/>
</dbReference>
<reference evidence="19" key="1">
    <citation type="submission" date="2025-08" db="UniProtKB">
        <authorList>
            <consortium name="RefSeq"/>
        </authorList>
    </citation>
    <scope>IDENTIFICATION</scope>
    <source>
        <tissue evidence="19">Whole blood</tissue>
    </source>
</reference>
<evidence type="ECO:0000313" key="19">
    <source>
        <dbReference type="RefSeq" id="XP_040486543.1"/>
    </source>
</evidence>
<dbReference type="FunFam" id="1.10.533.10:FF:000001">
    <property type="entry name" value="Unc-5 netrin receptor B"/>
    <property type="match status" value="1"/>
</dbReference>
<dbReference type="InterPro" id="IPR036383">
    <property type="entry name" value="TSP1_rpt_sf"/>
</dbReference>
<keyword evidence="11 14" id="KW-0675">Receptor</keyword>
<proteinExistence type="inferred from homology"/>
<keyword evidence="10" id="KW-1015">Disulfide bond</keyword>